<dbReference type="RefSeq" id="WP_121253537.1">
    <property type="nucleotide sequence ID" value="NZ_RBIL01000002.1"/>
</dbReference>
<feature type="transmembrane region" description="Helical" evidence="8">
    <location>
        <begin position="154"/>
        <end position="170"/>
    </location>
</feature>
<dbReference type="Proteomes" id="UP000278962">
    <property type="component" value="Unassembled WGS sequence"/>
</dbReference>
<evidence type="ECO:0000256" key="3">
    <source>
        <dbReference type="ARBA" id="ARBA00022448"/>
    </source>
</evidence>
<reference evidence="9 10" key="1">
    <citation type="submission" date="2018-10" db="EMBL/GenBank/DDBJ databases">
        <title>Genomic Encyclopedia of Archaeal and Bacterial Type Strains, Phase II (KMG-II): from individual species to whole genera.</title>
        <authorList>
            <person name="Goeker M."/>
        </authorList>
    </citation>
    <scope>NUCLEOTIDE SEQUENCE [LARGE SCALE GENOMIC DNA]</scope>
    <source>
        <strain evidence="9 10">DSM 14954</strain>
    </source>
</reference>
<organism evidence="9 10">
    <name type="scientific">Solirubrobacter pauli</name>
    <dbReference type="NCBI Taxonomy" id="166793"/>
    <lineage>
        <taxon>Bacteria</taxon>
        <taxon>Bacillati</taxon>
        <taxon>Actinomycetota</taxon>
        <taxon>Thermoleophilia</taxon>
        <taxon>Solirubrobacterales</taxon>
        <taxon>Solirubrobacteraceae</taxon>
        <taxon>Solirubrobacter</taxon>
    </lineage>
</organism>
<evidence type="ECO:0000256" key="1">
    <source>
        <dbReference type="ARBA" id="ARBA00004651"/>
    </source>
</evidence>
<dbReference type="GO" id="GO:1903785">
    <property type="term" value="P:L-valine transmembrane transport"/>
    <property type="evidence" value="ECO:0007669"/>
    <property type="project" value="TreeGrafter"/>
</dbReference>
<accession>A0A660KWI2</accession>
<keyword evidence="3" id="KW-0813">Transport</keyword>
<dbReference type="PANTHER" id="PTHR34979:SF1">
    <property type="entry name" value="INNER MEMBRANE PROTEIN YGAZ"/>
    <property type="match status" value="1"/>
</dbReference>
<evidence type="ECO:0000256" key="8">
    <source>
        <dbReference type="SAM" id="Phobius"/>
    </source>
</evidence>
<comment type="subcellular location">
    <subcellularLocation>
        <location evidence="1">Cell membrane</location>
        <topology evidence="1">Multi-pass membrane protein</topology>
    </subcellularLocation>
</comment>
<dbReference type="GO" id="GO:0005886">
    <property type="term" value="C:plasma membrane"/>
    <property type="evidence" value="ECO:0007669"/>
    <property type="project" value="UniProtKB-SubCell"/>
</dbReference>
<keyword evidence="5 8" id="KW-0812">Transmembrane</keyword>
<feature type="transmembrane region" description="Helical" evidence="8">
    <location>
        <begin position="123"/>
        <end position="148"/>
    </location>
</feature>
<evidence type="ECO:0000256" key="6">
    <source>
        <dbReference type="ARBA" id="ARBA00022989"/>
    </source>
</evidence>
<evidence type="ECO:0000313" key="9">
    <source>
        <dbReference type="EMBL" id="RKQ86091.1"/>
    </source>
</evidence>
<dbReference type="InterPro" id="IPR011606">
    <property type="entry name" value="Brnchd-chn_aa_trnsp_permease"/>
</dbReference>
<dbReference type="Pfam" id="PF03591">
    <property type="entry name" value="AzlC"/>
    <property type="match status" value="1"/>
</dbReference>
<keyword evidence="7 8" id="KW-0472">Membrane</keyword>
<keyword evidence="6 8" id="KW-1133">Transmembrane helix</keyword>
<dbReference type="EMBL" id="RBIL01000002">
    <property type="protein sequence ID" value="RKQ86091.1"/>
    <property type="molecule type" value="Genomic_DNA"/>
</dbReference>
<protein>
    <submittedName>
        <fullName evidence="9">4-azaleucine resistance transporter AzlC</fullName>
    </submittedName>
</protein>
<dbReference type="OrthoDB" id="5195391at2"/>
<evidence type="ECO:0000256" key="4">
    <source>
        <dbReference type="ARBA" id="ARBA00022475"/>
    </source>
</evidence>
<keyword evidence="10" id="KW-1185">Reference proteome</keyword>
<dbReference type="PANTHER" id="PTHR34979">
    <property type="entry name" value="INNER MEMBRANE PROTEIN YGAZ"/>
    <property type="match status" value="1"/>
</dbReference>
<comment type="similarity">
    <text evidence="2">Belongs to the AzlC family.</text>
</comment>
<keyword evidence="4" id="KW-1003">Cell membrane</keyword>
<evidence type="ECO:0000313" key="10">
    <source>
        <dbReference type="Proteomes" id="UP000278962"/>
    </source>
</evidence>
<sequence>MFDRLFRDALSIGLATGVYAVSFGVLSVAAGFSVAQTCVMSLVAFTGASQFMFVSVIGAGGSAAAALPPAILLAARNGIYALSLGSVLRRAGWRRALDAHLVIDESTAMALAQEEPAERRRGFLLTALAIFACWNLGTLAGALAGGVLGAPETYGLHAIFPAVFLALLVPQVRSREVLAAALAGAGIALLLVPAAPAGVPVMASALAALPLLVKRRAKVLA</sequence>
<feature type="transmembrane region" description="Helical" evidence="8">
    <location>
        <begin position="177"/>
        <end position="195"/>
    </location>
</feature>
<dbReference type="AlphaFoldDB" id="A0A660KWI2"/>
<proteinExistence type="inferred from homology"/>
<gene>
    <name evidence="9" type="ORF">C8N24_4100</name>
</gene>
<name>A0A660KWI2_9ACTN</name>
<feature type="transmembrane region" description="Helical" evidence="8">
    <location>
        <begin position="12"/>
        <end position="45"/>
    </location>
</feature>
<evidence type="ECO:0000256" key="2">
    <source>
        <dbReference type="ARBA" id="ARBA00010735"/>
    </source>
</evidence>
<evidence type="ECO:0000256" key="5">
    <source>
        <dbReference type="ARBA" id="ARBA00022692"/>
    </source>
</evidence>
<evidence type="ECO:0000256" key="7">
    <source>
        <dbReference type="ARBA" id="ARBA00023136"/>
    </source>
</evidence>
<comment type="caution">
    <text evidence="9">The sequence shown here is derived from an EMBL/GenBank/DDBJ whole genome shotgun (WGS) entry which is preliminary data.</text>
</comment>